<gene>
    <name evidence="3" type="ORF">K458DRAFT_374300</name>
</gene>
<dbReference type="Proteomes" id="UP000799291">
    <property type="component" value="Unassembled WGS sequence"/>
</dbReference>
<reference evidence="3" key="1">
    <citation type="journal article" date="2020" name="Stud. Mycol.">
        <title>101 Dothideomycetes genomes: a test case for predicting lifestyles and emergence of pathogens.</title>
        <authorList>
            <person name="Haridas S."/>
            <person name="Albert R."/>
            <person name="Binder M."/>
            <person name="Bloem J."/>
            <person name="Labutti K."/>
            <person name="Salamov A."/>
            <person name="Andreopoulos B."/>
            <person name="Baker S."/>
            <person name="Barry K."/>
            <person name="Bills G."/>
            <person name="Bluhm B."/>
            <person name="Cannon C."/>
            <person name="Castanera R."/>
            <person name="Culley D."/>
            <person name="Daum C."/>
            <person name="Ezra D."/>
            <person name="Gonzalez J."/>
            <person name="Henrissat B."/>
            <person name="Kuo A."/>
            <person name="Liang C."/>
            <person name="Lipzen A."/>
            <person name="Lutzoni F."/>
            <person name="Magnuson J."/>
            <person name="Mondo S."/>
            <person name="Nolan M."/>
            <person name="Ohm R."/>
            <person name="Pangilinan J."/>
            <person name="Park H.-J."/>
            <person name="Ramirez L."/>
            <person name="Alfaro M."/>
            <person name="Sun H."/>
            <person name="Tritt A."/>
            <person name="Yoshinaga Y."/>
            <person name="Zwiers L.-H."/>
            <person name="Turgeon B."/>
            <person name="Goodwin S."/>
            <person name="Spatafora J."/>
            <person name="Crous P."/>
            <person name="Grigoriev I."/>
        </authorList>
    </citation>
    <scope>NUCLEOTIDE SEQUENCE</scope>
    <source>
        <strain evidence="3">CBS 122367</strain>
    </source>
</reference>
<evidence type="ECO:0000259" key="2">
    <source>
        <dbReference type="Pfam" id="PF02668"/>
    </source>
</evidence>
<dbReference type="InterPro" id="IPR042098">
    <property type="entry name" value="TauD-like_sf"/>
</dbReference>
<dbReference type="PANTHER" id="PTHR10696">
    <property type="entry name" value="GAMMA-BUTYROBETAINE HYDROXYLASE-RELATED"/>
    <property type="match status" value="1"/>
</dbReference>
<evidence type="ECO:0000256" key="1">
    <source>
        <dbReference type="ARBA" id="ARBA00023002"/>
    </source>
</evidence>
<dbReference type="Pfam" id="PF02668">
    <property type="entry name" value="TauD"/>
    <property type="match status" value="1"/>
</dbReference>
<dbReference type="PANTHER" id="PTHR10696:SF54">
    <property type="entry name" value="FAMILY OXIDOREDUCTASE, PUTATIVE (AFU_ORTHOLOGUE AFUA_4G13850)-RELATED"/>
    <property type="match status" value="1"/>
</dbReference>
<dbReference type="InterPro" id="IPR050411">
    <property type="entry name" value="AlphaKG_dependent_hydroxylases"/>
</dbReference>
<dbReference type="EMBL" id="MU005600">
    <property type="protein sequence ID" value="KAF2679861.1"/>
    <property type="molecule type" value="Genomic_DNA"/>
</dbReference>
<dbReference type="OrthoDB" id="272271at2759"/>
<evidence type="ECO:0000313" key="4">
    <source>
        <dbReference type="Proteomes" id="UP000799291"/>
    </source>
</evidence>
<dbReference type="AlphaFoldDB" id="A0A6G1IPI9"/>
<keyword evidence="1" id="KW-0560">Oxidoreductase</keyword>
<sequence>MAQITTASYSQSSEFQPHYYPDLELFAAFQKIREQHSSFPSALPDHLPKKVKSTLCWRGAELQETDYVFQLSPEHLQEINRACSHFIASGLDISDASPETFVLSSLAQTLASKRQSLHTGHGLTLFRGLDSARYSRKENICIFAGLASHMAECFGTQSGGKTLSRFKGPARLVTDPQTHCRIPVHTDQGDVVAMYTLSPTGVGGRGTFASVGTIYNEMASSAPELLAHLFEDEWPMDRPPNGKGLDGDGLYYRRPIMFLTEGNPEMMFSRGAIIQSPRGMRPPGIPNVTEDQNYALDAVHFAASKHLLRIEYLQGDLLFFNNRRLLHGRDAFSDRNGKHRHILRLWLKDEKLAGPAPHPTLRTLWAKIFDTSSCAEKAERQWPMEPDKS</sequence>
<accession>A0A6G1IPI9</accession>
<dbReference type="SUPFAM" id="SSF51197">
    <property type="entry name" value="Clavaminate synthase-like"/>
    <property type="match status" value="1"/>
</dbReference>
<dbReference type="GO" id="GO:0016491">
    <property type="term" value="F:oxidoreductase activity"/>
    <property type="evidence" value="ECO:0007669"/>
    <property type="project" value="UniProtKB-KW"/>
</dbReference>
<proteinExistence type="predicted"/>
<name>A0A6G1IPI9_9PLEO</name>
<protein>
    <submittedName>
        <fullName evidence="3">Clavaminate synthase-like protein</fullName>
    </submittedName>
</protein>
<keyword evidence="4" id="KW-1185">Reference proteome</keyword>
<feature type="domain" description="TauD/TfdA-like" evidence="2">
    <location>
        <begin position="99"/>
        <end position="346"/>
    </location>
</feature>
<dbReference type="Gene3D" id="3.60.130.10">
    <property type="entry name" value="Clavaminate synthase-like"/>
    <property type="match status" value="1"/>
</dbReference>
<organism evidence="3 4">
    <name type="scientific">Lentithecium fluviatile CBS 122367</name>
    <dbReference type="NCBI Taxonomy" id="1168545"/>
    <lineage>
        <taxon>Eukaryota</taxon>
        <taxon>Fungi</taxon>
        <taxon>Dikarya</taxon>
        <taxon>Ascomycota</taxon>
        <taxon>Pezizomycotina</taxon>
        <taxon>Dothideomycetes</taxon>
        <taxon>Pleosporomycetidae</taxon>
        <taxon>Pleosporales</taxon>
        <taxon>Massarineae</taxon>
        <taxon>Lentitheciaceae</taxon>
        <taxon>Lentithecium</taxon>
    </lineage>
</organism>
<evidence type="ECO:0000313" key="3">
    <source>
        <dbReference type="EMBL" id="KAF2679861.1"/>
    </source>
</evidence>
<dbReference type="InterPro" id="IPR003819">
    <property type="entry name" value="TauD/TfdA-like"/>
</dbReference>